<reference evidence="5" key="2">
    <citation type="journal article" date="2023" name="Plant Pathol.">
        <title>Dismantling and reorganizing Pseudomonas marginalis sensu#lato.</title>
        <authorList>
            <person name="Sawada H."/>
            <person name="Fujikawa T."/>
            <person name="Satou M."/>
        </authorList>
    </citation>
    <scope>NUCLEOTIDE SEQUENCE</scope>
    <source>
        <strain evidence="5">MAFF 301350</strain>
    </source>
</reference>
<keyword evidence="2 5" id="KW-0808">Transferase</keyword>
<dbReference type="PANTHER" id="PTHR11986">
    <property type="entry name" value="AMINOTRANSFERASE CLASS III"/>
    <property type="match status" value="1"/>
</dbReference>
<protein>
    <submittedName>
        <fullName evidence="5">Aspartate aminotransferase family protein</fullName>
    </submittedName>
</protein>
<gene>
    <name evidence="5" type="ORF">KUO17_12705</name>
</gene>
<proteinExistence type="inferred from homology"/>
<dbReference type="AlphaFoldDB" id="A0A9Q2XK91"/>
<dbReference type="InterPro" id="IPR050103">
    <property type="entry name" value="Class-III_PLP-dep_AT"/>
</dbReference>
<evidence type="ECO:0000256" key="3">
    <source>
        <dbReference type="ARBA" id="ARBA00022898"/>
    </source>
</evidence>
<dbReference type="PIRSF" id="PIRSF000521">
    <property type="entry name" value="Transaminase_4ab_Lys_Orn"/>
    <property type="match status" value="1"/>
</dbReference>
<organism evidence="5 6">
    <name type="scientific">Pseudomonas aegrilactucae</name>
    <dbReference type="NCBI Taxonomy" id="2854028"/>
    <lineage>
        <taxon>Bacteria</taxon>
        <taxon>Pseudomonadati</taxon>
        <taxon>Pseudomonadota</taxon>
        <taxon>Gammaproteobacteria</taxon>
        <taxon>Pseudomonadales</taxon>
        <taxon>Pseudomonadaceae</taxon>
        <taxon>Pseudomonas</taxon>
    </lineage>
</organism>
<sequence length="415" mass="43820">MTHETISRSISIAHPITLSHGRNAQVWDTDGNEYIDFVGGIGVLNLGHCNPAIVSAIQHQATQLTHAAFNATPHGPYVEFMQRLEAFLPLSYPMAGMLTNSGAEAAENALKVVRAATGRTAVIAFDGGFHGRTLATLNLNGKVAPYKQKVGVLPGPVFHLPTSADNGVTTEQALQALERLFSVEIDVNEVACFILEAVQGEAGFLALEPAFAQALRTFCDAHGILIIIDEIQSGFGRTGQRFAFPRLGIEPDLLLLGKSIAGGVPLGAVVGRRELMASLPKGGLGGTYSGNPMACAAGVATLGLMSDANLASWGELQEQAIVGRYQAWKAKGLTPYLGRLTGVGAMRGIELITPEGKPATAQLAEVMEKARAAGLLLMPAGKARHIIRLLAPLTIEPEVLARGLDILEQCLEELA</sequence>
<evidence type="ECO:0000256" key="1">
    <source>
        <dbReference type="ARBA" id="ARBA00001933"/>
    </source>
</evidence>
<dbReference type="CDD" id="cd00610">
    <property type="entry name" value="OAT_like"/>
    <property type="match status" value="1"/>
</dbReference>
<dbReference type="EMBL" id="JAHTBI010000043">
    <property type="protein sequence ID" value="MBV6287875.1"/>
    <property type="molecule type" value="Genomic_DNA"/>
</dbReference>
<keyword evidence="3 4" id="KW-0663">Pyridoxal phosphate</keyword>
<dbReference type="PROSITE" id="PS00600">
    <property type="entry name" value="AA_TRANSFER_CLASS_3"/>
    <property type="match status" value="1"/>
</dbReference>
<comment type="caution">
    <text evidence="5">The sequence shown here is derived from an EMBL/GenBank/DDBJ whole genome shotgun (WGS) entry which is preliminary data.</text>
</comment>
<dbReference type="InterPro" id="IPR049704">
    <property type="entry name" value="Aminotrans_3_PPA_site"/>
</dbReference>
<keyword evidence="2 5" id="KW-0032">Aminotransferase</keyword>
<dbReference type="GO" id="GO:0042802">
    <property type="term" value="F:identical protein binding"/>
    <property type="evidence" value="ECO:0007669"/>
    <property type="project" value="TreeGrafter"/>
</dbReference>
<comment type="cofactor">
    <cofactor evidence="1">
        <name>pyridoxal 5'-phosphate</name>
        <dbReference type="ChEBI" id="CHEBI:597326"/>
    </cofactor>
</comment>
<evidence type="ECO:0000313" key="6">
    <source>
        <dbReference type="Proteomes" id="UP001106592"/>
    </source>
</evidence>
<keyword evidence="6" id="KW-1185">Reference proteome</keyword>
<dbReference type="RefSeq" id="WP_217975905.1">
    <property type="nucleotide sequence ID" value="NZ_JAHTBI010000043.1"/>
</dbReference>
<reference evidence="5" key="1">
    <citation type="journal article" date="2022" name="Int. J. Syst. Evol. Microbiol.">
        <title>Pseudomonas aegrilactucae sp. nov. and Pseudomonas morbosilactucae sp. nov., pathogens causing bacterial rot of lettuce in Japan.</title>
        <authorList>
            <person name="Sawada H."/>
            <person name="Fujikawa T."/>
            <person name="Satou M."/>
        </authorList>
    </citation>
    <scope>NUCLEOTIDE SEQUENCE</scope>
    <source>
        <strain evidence="5">MAFF 301350</strain>
    </source>
</reference>
<comment type="similarity">
    <text evidence="4">Belongs to the class-III pyridoxal-phosphate-dependent aminotransferase family.</text>
</comment>
<evidence type="ECO:0000256" key="4">
    <source>
        <dbReference type="RuleBase" id="RU003560"/>
    </source>
</evidence>
<evidence type="ECO:0000256" key="2">
    <source>
        <dbReference type="ARBA" id="ARBA00022576"/>
    </source>
</evidence>
<dbReference type="GO" id="GO:0008483">
    <property type="term" value="F:transaminase activity"/>
    <property type="evidence" value="ECO:0007669"/>
    <property type="project" value="UniProtKB-KW"/>
</dbReference>
<dbReference type="GO" id="GO:0030170">
    <property type="term" value="F:pyridoxal phosphate binding"/>
    <property type="evidence" value="ECO:0007669"/>
    <property type="project" value="InterPro"/>
</dbReference>
<dbReference type="InterPro" id="IPR005814">
    <property type="entry name" value="Aminotrans_3"/>
</dbReference>
<evidence type="ECO:0000313" key="5">
    <source>
        <dbReference type="EMBL" id="MBV6287875.1"/>
    </source>
</evidence>
<dbReference type="FunFam" id="3.40.640.10:FF:000004">
    <property type="entry name" value="Acetylornithine aminotransferase"/>
    <property type="match status" value="1"/>
</dbReference>
<dbReference type="Pfam" id="PF00202">
    <property type="entry name" value="Aminotran_3"/>
    <property type="match status" value="1"/>
</dbReference>
<dbReference type="Proteomes" id="UP001106592">
    <property type="component" value="Unassembled WGS sequence"/>
</dbReference>
<accession>A0A9Q2XK91</accession>
<name>A0A9Q2XK91_9PSED</name>